<feature type="domain" description="Enolpyruvate transferase" evidence="9">
    <location>
        <begin position="2"/>
        <end position="414"/>
    </location>
</feature>
<dbReference type="Pfam" id="PF00275">
    <property type="entry name" value="EPSP_synthase"/>
    <property type="match status" value="1"/>
</dbReference>
<dbReference type="InterPro" id="IPR023193">
    <property type="entry name" value="EPSP_synthase_CS"/>
</dbReference>
<dbReference type="PANTHER" id="PTHR21090:SF5">
    <property type="entry name" value="PENTAFUNCTIONAL AROM POLYPEPTIDE"/>
    <property type="match status" value="1"/>
</dbReference>
<evidence type="ECO:0000256" key="4">
    <source>
        <dbReference type="ARBA" id="ARBA00022605"/>
    </source>
</evidence>
<dbReference type="Proteomes" id="UP000005707">
    <property type="component" value="Unassembled WGS sequence"/>
</dbReference>
<dbReference type="CDD" id="cd01556">
    <property type="entry name" value="EPSP_synthase"/>
    <property type="match status" value="1"/>
</dbReference>
<keyword evidence="5 8" id="KW-0808">Transferase</keyword>
<feature type="binding site" evidence="8">
    <location>
        <position position="114"/>
    </location>
    <ligand>
        <name>phosphoenolpyruvate</name>
        <dbReference type="ChEBI" id="CHEBI:58702"/>
    </ligand>
</feature>
<reference evidence="10 11" key="2">
    <citation type="journal article" date="2013" name="PLoS ONE">
        <title>INDIGO - INtegrated Data Warehouse of MIcrobial GenOmes with Examples from the Red Sea Extremophiles.</title>
        <authorList>
            <person name="Alam I."/>
            <person name="Antunes A."/>
            <person name="Kamau A.A."/>
            <person name="Ba Alawi W."/>
            <person name="Kalkatawi M."/>
            <person name="Stingl U."/>
            <person name="Bajic V.B."/>
        </authorList>
    </citation>
    <scope>NUCLEOTIDE SEQUENCE [LARGE SCALE GENOMIC DNA]</scope>
    <source>
        <strain evidence="10 11">SSD-17B</strain>
    </source>
</reference>
<comment type="caution">
    <text evidence="8">Lacks conserved residue(s) required for the propagation of feature annotation.</text>
</comment>
<comment type="similarity">
    <text evidence="2 8">Belongs to the EPSP synthase family.</text>
</comment>
<evidence type="ECO:0000256" key="1">
    <source>
        <dbReference type="ARBA" id="ARBA00004811"/>
    </source>
</evidence>
<dbReference type="GO" id="GO:0008652">
    <property type="term" value="P:amino acid biosynthetic process"/>
    <property type="evidence" value="ECO:0007669"/>
    <property type="project" value="UniProtKB-KW"/>
</dbReference>
<name>F7PVN7_9MOLU</name>
<evidence type="ECO:0000256" key="3">
    <source>
        <dbReference type="ARBA" id="ARBA00022490"/>
    </source>
</evidence>
<keyword evidence="4 8" id="KW-0028">Amino-acid biosynthesis</keyword>
<sequence length="419" mass="46219">MKPLVGTIQIPGDKSISHRALMLNAIAHGKAIIKNFLRSEDCLATLSILRELGVSILDYGNYIEIKGKGFSGLRKTAQLLDCKNSGTTARLMMGILSGLPFESVLTGDESLQKRPMARVSEPLSLFGSNITLHKQNYLPATIKPTRVHASDYRLKVSSAQVKSALILVALKNTTRSTIVEKGESRNHTELMLQHMGADLSVKGRQITVSGINKLICQDIDVPGDLSSAAFFIIAALIVPGSKIIIKQVGVNPTRTGLLTVLDHIHANYKRVNERYSGRELIADLEITYTEDLKPFTINKELVPLLIDEIPILALLATQIDGVSIIKDACELRVKESDRIHAVVSQLNKLGASINETEDGMIIKGKTTFMSGEVESFHDHRISMMLKVARLLVDELIIHNHNCDTISYPNFEEDLKQLLK</sequence>
<feature type="binding site" evidence="8">
    <location>
        <position position="14"/>
    </location>
    <ligand>
        <name>phosphoenolpyruvate</name>
        <dbReference type="ChEBI" id="CHEBI:58702"/>
    </ligand>
</feature>
<dbReference type="FunFam" id="3.65.10.10:FF:000005">
    <property type="entry name" value="3-phosphoshikimate 1-carboxyvinyltransferase"/>
    <property type="match status" value="1"/>
</dbReference>
<feature type="binding site" evidence="8">
    <location>
        <position position="19"/>
    </location>
    <ligand>
        <name>3-phosphoshikimate</name>
        <dbReference type="ChEBI" id="CHEBI:145989"/>
    </ligand>
</feature>
<comment type="catalytic activity">
    <reaction evidence="7">
        <text>3-phosphoshikimate + phosphoenolpyruvate = 5-O-(1-carboxyvinyl)-3-phosphoshikimate + phosphate</text>
        <dbReference type="Rhea" id="RHEA:21256"/>
        <dbReference type="ChEBI" id="CHEBI:43474"/>
        <dbReference type="ChEBI" id="CHEBI:57701"/>
        <dbReference type="ChEBI" id="CHEBI:58702"/>
        <dbReference type="ChEBI" id="CHEBI:145989"/>
        <dbReference type="EC" id="2.5.1.19"/>
    </reaction>
    <physiologicalReaction direction="left-to-right" evidence="7">
        <dbReference type="Rhea" id="RHEA:21257"/>
    </physiologicalReaction>
</comment>
<feature type="binding site" evidence="8">
    <location>
        <position position="86"/>
    </location>
    <ligand>
        <name>phosphoenolpyruvate</name>
        <dbReference type="ChEBI" id="CHEBI:58702"/>
    </ligand>
</feature>
<dbReference type="HAMAP" id="MF_00210">
    <property type="entry name" value="EPSP_synth"/>
    <property type="match status" value="1"/>
</dbReference>
<feature type="binding site" evidence="8">
    <location>
        <position position="15"/>
    </location>
    <ligand>
        <name>3-phosphoshikimate</name>
        <dbReference type="ChEBI" id="CHEBI:145989"/>
    </ligand>
</feature>
<dbReference type="AlphaFoldDB" id="F7PVN7"/>
<accession>F7PVN7</accession>
<feature type="binding site" evidence="8">
    <location>
        <position position="334"/>
    </location>
    <ligand>
        <name>3-phosphoshikimate</name>
        <dbReference type="ChEBI" id="CHEBI:145989"/>
    </ligand>
</feature>
<dbReference type="OrthoDB" id="9809920at2"/>
<dbReference type="SUPFAM" id="SSF55205">
    <property type="entry name" value="EPT/RTPC-like"/>
    <property type="match status" value="1"/>
</dbReference>
<reference evidence="10 11" key="1">
    <citation type="journal article" date="2011" name="J. Bacteriol.">
        <title>Genome sequence of Haloplasma contractile, an unusual contractile bacterium from a deep-sea anoxic brine lake.</title>
        <authorList>
            <person name="Antunes A."/>
            <person name="Alam I."/>
            <person name="El Dorry H."/>
            <person name="Siam R."/>
            <person name="Robertson A."/>
            <person name="Bajic V.B."/>
            <person name="Stingl U."/>
        </authorList>
    </citation>
    <scope>NUCLEOTIDE SEQUENCE [LARGE SCALE GENOMIC DNA]</scope>
    <source>
        <strain evidence="10 11">SSD-17B</strain>
    </source>
</reference>
<feature type="binding site" evidence="8">
    <location>
        <position position="160"/>
    </location>
    <ligand>
        <name>phosphoenolpyruvate</name>
        <dbReference type="ChEBI" id="CHEBI:58702"/>
    </ligand>
</feature>
<dbReference type="InterPro" id="IPR001986">
    <property type="entry name" value="Enolpyruvate_Tfrase_dom"/>
</dbReference>
<dbReference type="UniPathway" id="UPA00053">
    <property type="reaction ID" value="UER00089"/>
</dbReference>
<feature type="binding site" evidence="8">
    <location>
        <position position="160"/>
    </location>
    <ligand>
        <name>3-phosphoshikimate</name>
        <dbReference type="ChEBI" id="CHEBI:145989"/>
    </ligand>
</feature>
<proteinExistence type="inferred from homology"/>
<evidence type="ECO:0000256" key="5">
    <source>
        <dbReference type="ARBA" id="ARBA00022679"/>
    </source>
</evidence>
<dbReference type="PROSITE" id="PS00885">
    <property type="entry name" value="EPSP_SYNTHASE_2"/>
    <property type="match status" value="1"/>
</dbReference>
<organism evidence="10 11">
    <name type="scientific">Haloplasma contractile SSD-17B</name>
    <dbReference type="NCBI Taxonomy" id="1033810"/>
    <lineage>
        <taxon>Bacteria</taxon>
        <taxon>Bacillati</taxon>
        <taxon>Mycoplasmatota</taxon>
        <taxon>Mollicutes</taxon>
        <taxon>Haloplasmatales</taxon>
        <taxon>Haloplasmataceae</taxon>
        <taxon>Haloplasma</taxon>
    </lineage>
</organism>
<feature type="binding site" evidence="8">
    <location>
        <position position="14"/>
    </location>
    <ligand>
        <name>3-phosphoshikimate</name>
        <dbReference type="ChEBI" id="CHEBI:145989"/>
    </ligand>
</feature>
<comment type="function">
    <text evidence="8">Catalyzes the transfer of the enolpyruvyl moiety of phosphoenolpyruvate (PEP) to the 5-hydroxyl of shikimate-3-phosphate (S3P) to produce enolpyruvyl shikimate-3-phosphate and inorganic phosphate.</text>
</comment>
<feature type="binding site" evidence="8">
    <location>
        <position position="158"/>
    </location>
    <ligand>
        <name>3-phosphoshikimate</name>
        <dbReference type="ChEBI" id="CHEBI:145989"/>
    </ligand>
</feature>
<keyword evidence="11" id="KW-1185">Reference proteome</keyword>
<evidence type="ECO:0000256" key="8">
    <source>
        <dbReference type="HAMAP-Rule" id="MF_00210"/>
    </source>
</evidence>
<dbReference type="InterPro" id="IPR036968">
    <property type="entry name" value="Enolpyruvate_Tfrase_sf"/>
</dbReference>
<dbReference type="EMBL" id="AFNU02000003">
    <property type="protein sequence ID" value="ERJ12793.1"/>
    <property type="molecule type" value="Genomic_DNA"/>
</dbReference>
<comment type="caution">
    <text evidence="10">The sequence shown here is derived from an EMBL/GenBank/DDBJ whole genome shotgun (WGS) entry which is preliminary data.</text>
</comment>
<dbReference type="PROSITE" id="PS00104">
    <property type="entry name" value="EPSP_SYNTHASE_1"/>
    <property type="match status" value="1"/>
</dbReference>
<feature type="binding site" evidence="8">
    <location>
        <position position="307"/>
    </location>
    <ligand>
        <name>3-phosphoshikimate</name>
        <dbReference type="ChEBI" id="CHEBI:145989"/>
    </ligand>
</feature>
<dbReference type="InterPro" id="IPR006264">
    <property type="entry name" value="EPSP_synthase"/>
</dbReference>
<dbReference type="GO" id="GO:0005737">
    <property type="term" value="C:cytoplasm"/>
    <property type="evidence" value="ECO:0007669"/>
    <property type="project" value="UniProtKB-SubCell"/>
</dbReference>
<dbReference type="PIRSF" id="PIRSF000505">
    <property type="entry name" value="EPSPS"/>
    <property type="match status" value="1"/>
</dbReference>
<dbReference type="GO" id="GO:0003866">
    <property type="term" value="F:3-phosphoshikimate 1-carboxyvinyltransferase activity"/>
    <property type="evidence" value="ECO:0007669"/>
    <property type="project" value="UniProtKB-UniRule"/>
</dbReference>
<protein>
    <recommendedName>
        <fullName evidence="8">3-phosphoshikimate 1-carboxyvinyltransferase</fullName>
        <ecNumber evidence="8">2.5.1.19</ecNumber>
    </recommendedName>
    <alternativeName>
        <fullName evidence="8">5-enolpyruvylshikimate-3-phosphate synthase</fullName>
        <shortName evidence="8">EPSP synthase</shortName>
        <shortName evidence="8">EPSPS</shortName>
    </alternativeName>
</protein>
<feature type="binding site" evidence="8">
    <location>
        <position position="380"/>
    </location>
    <ligand>
        <name>phosphoenolpyruvate</name>
        <dbReference type="ChEBI" id="CHEBI:58702"/>
    </ligand>
</feature>
<dbReference type="NCBIfam" id="TIGR01356">
    <property type="entry name" value="aroA"/>
    <property type="match status" value="1"/>
</dbReference>
<dbReference type="Gene3D" id="3.65.10.10">
    <property type="entry name" value="Enolpyruvate transferase domain"/>
    <property type="match status" value="2"/>
</dbReference>
<dbReference type="STRING" id="1033810.HLPCO_001133"/>
<keyword evidence="3 8" id="KW-0963">Cytoplasm</keyword>
<evidence type="ECO:0000313" key="11">
    <source>
        <dbReference type="Proteomes" id="UP000005707"/>
    </source>
</evidence>
<dbReference type="GO" id="GO:0009073">
    <property type="term" value="P:aromatic amino acid family biosynthetic process"/>
    <property type="evidence" value="ECO:0007669"/>
    <property type="project" value="UniProtKB-KW"/>
</dbReference>
<dbReference type="InParanoid" id="F7PVN7"/>
<evidence type="ECO:0000256" key="7">
    <source>
        <dbReference type="ARBA" id="ARBA00044633"/>
    </source>
</evidence>
<feature type="binding site" evidence="8">
    <location>
        <position position="338"/>
    </location>
    <ligand>
        <name>phosphoenolpyruvate</name>
        <dbReference type="ChEBI" id="CHEBI:58702"/>
    </ligand>
</feature>
<keyword evidence="6 8" id="KW-0057">Aromatic amino acid biosynthesis</keyword>
<dbReference type="RefSeq" id="WP_008825796.1">
    <property type="nucleotide sequence ID" value="NZ_AFNU02000003.1"/>
</dbReference>
<evidence type="ECO:0000259" key="9">
    <source>
        <dbReference type="Pfam" id="PF00275"/>
    </source>
</evidence>
<dbReference type="eggNOG" id="COG0128">
    <property type="taxonomic scope" value="Bacteria"/>
</dbReference>
<dbReference type="PANTHER" id="PTHR21090">
    <property type="entry name" value="AROM/DEHYDROQUINATE SYNTHASE"/>
    <property type="match status" value="1"/>
</dbReference>
<comment type="subunit">
    <text evidence="8">Monomer.</text>
</comment>
<comment type="subcellular location">
    <subcellularLocation>
        <location evidence="8">Cytoplasm</location>
    </subcellularLocation>
</comment>
<comment type="pathway">
    <text evidence="1 8">Metabolic intermediate biosynthesis; chorismate biosynthesis; chorismate from D-erythrose 4-phosphate and phosphoenolpyruvate: step 6/7.</text>
</comment>
<evidence type="ECO:0000256" key="6">
    <source>
        <dbReference type="ARBA" id="ARBA00023141"/>
    </source>
</evidence>
<gene>
    <name evidence="8" type="primary">aroA</name>
    <name evidence="10" type="ORF">HLPCO_001133</name>
</gene>
<evidence type="ECO:0000256" key="2">
    <source>
        <dbReference type="ARBA" id="ARBA00009948"/>
    </source>
</evidence>
<feature type="active site" description="Proton acceptor" evidence="8">
    <location>
        <position position="307"/>
    </location>
</feature>
<evidence type="ECO:0000313" key="10">
    <source>
        <dbReference type="EMBL" id="ERJ12793.1"/>
    </source>
</evidence>
<dbReference type="EC" id="2.5.1.19" evidence="8"/>
<dbReference type="GO" id="GO:0009423">
    <property type="term" value="P:chorismate biosynthetic process"/>
    <property type="evidence" value="ECO:0007669"/>
    <property type="project" value="UniProtKB-UniRule"/>
</dbReference>
<dbReference type="InterPro" id="IPR013792">
    <property type="entry name" value="RNA3'P_cycl/enolpyr_Trfase_a/b"/>
</dbReference>